<dbReference type="EMBL" id="SRMA01025182">
    <property type="protein sequence ID" value="TRY98241.1"/>
    <property type="molecule type" value="Genomic_DNA"/>
</dbReference>
<gene>
    <name evidence="2" type="ORF">DNTS_035206</name>
</gene>
<proteinExistence type="predicted"/>
<dbReference type="Proteomes" id="UP000316079">
    <property type="component" value="Unassembled WGS sequence"/>
</dbReference>
<name>A0A553R7S5_9TELE</name>
<sequence length="217" mass="24178">MWSGRSKASIFPSSTSSKASTIPTTSTETTSIKATSDTVSPKTSYQYRLMQSFPYPIPPLPRGPPRPPLSNPPAPRFPKADPRPLPPRLVRVTISNDHSFHLTDHLKLVGAMEQVTSHKQTIHRKCVQMLPSECPLAKAKLRRINVGYLCIPTCGSIQSQTPSLSLLPKKEPIVLKGIKDARQNIRQHIHLGEVTNNMSSLFVDFSEDVEDERLHIK</sequence>
<evidence type="ECO:0000313" key="3">
    <source>
        <dbReference type="Proteomes" id="UP000316079"/>
    </source>
</evidence>
<protein>
    <submittedName>
        <fullName evidence="2">Uncharacterized protein</fullName>
    </submittedName>
</protein>
<feature type="compositionally biased region" description="Pro residues" evidence="1">
    <location>
        <begin position="56"/>
        <end position="76"/>
    </location>
</feature>
<evidence type="ECO:0000256" key="1">
    <source>
        <dbReference type="SAM" id="MobiDB-lite"/>
    </source>
</evidence>
<comment type="caution">
    <text evidence="2">The sequence shown here is derived from an EMBL/GenBank/DDBJ whole genome shotgun (WGS) entry which is preliminary data.</text>
</comment>
<organism evidence="2 3">
    <name type="scientific">Danionella cerebrum</name>
    <dbReference type="NCBI Taxonomy" id="2873325"/>
    <lineage>
        <taxon>Eukaryota</taxon>
        <taxon>Metazoa</taxon>
        <taxon>Chordata</taxon>
        <taxon>Craniata</taxon>
        <taxon>Vertebrata</taxon>
        <taxon>Euteleostomi</taxon>
        <taxon>Actinopterygii</taxon>
        <taxon>Neopterygii</taxon>
        <taxon>Teleostei</taxon>
        <taxon>Ostariophysi</taxon>
        <taxon>Cypriniformes</taxon>
        <taxon>Danionidae</taxon>
        <taxon>Danioninae</taxon>
        <taxon>Danionella</taxon>
    </lineage>
</organism>
<feature type="region of interest" description="Disordered" evidence="1">
    <location>
        <begin position="1"/>
        <end position="41"/>
    </location>
</feature>
<feature type="compositionally biased region" description="Low complexity" evidence="1">
    <location>
        <begin position="18"/>
        <end position="36"/>
    </location>
</feature>
<evidence type="ECO:0000313" key="2">
    <source>
        <dbReference type="EMBL" id="TRY98241.1"/>
    </source>
</evidence>
<reference evidence="2 3" key="1">
    <citation type="journal article" date="2019" name="Sci. Data">
        <title>Hybrid genome assembly and annotation of Danionella translucida.</title>
        <authorList>
            <person name="Kadobianskyi M."/>
            <person name="Schulze L."/>
            <person name="Schuelke M."/>
            <person name="Judkewitz B."/>
        </authorList>
    </citation>
    <scope>NUCLEOTIDE SEQUENCE [LARGE SCALE GENOMIC DNA]</scope>
    <source>
        <strain evidence="2 3">Bolton</strain>
    </source>
</reference>
<dbReference type="AlphaFoldDB" id="A0A553R7S5"/>
<accession>A0A553R7S5</accession>
<keyword evidence="3" id="KW-1185">Reference proteome</keyword>
<feature type="region of interest" description="Disordered" evidence="1">
    <location>
        <begin position="56"/>
        <end position="85"/>
    </location>
</feature>
<feature type="non-terminal residue" evidence="2">
    <location>
        <position position="217"/>
    </location>
</feature>